<feature type="region of interest" description="Disordered" evidence="1">
    <location>
        <begin position="444"/>
        <end position="467"/>
    </location>
</feature>
<keyword evidence="4" id="KW-1185">Reference proteome</keyword>
<evidence type="ECO:0000313" key="3">
    <source>
        <dbReference type="EMBL" id="ADH64709.1"/>
    </source>
</evidence>
<evidence type="ECO:0000259" key="2">
    <source>
        <dbReference type="PROSITE" id="PS50234"/>
    </source>
</evidence>
<dbReference type="KEGG" id="msv:Mesil_2868"/>
<dbReference type="PROSITE" id="PS50234">
    <property type="entry name" value="VWFA"/>
    <property type="match status" value="1"/>
</dbReference>
<dbReference type="STRING" id="526227.Mesil_2868"/>
<dbReference type="Gene3D" id="3.40.50.410">
    <property type="entry name" value="von Willebrand factor, type A domain"/>
    <property type="match status" value="1"/>
</dbReference>
<dbReference type="PANTHER" id="PTHR10579:SF43">
    <property type="entry name" value="ZINC FINGER (C3HC4-TYPE RING FINGER) FAMILY PROTEIN"/>
    <property type="match status" value="1"/>
</dbReference>
<dbReference type="HOGENOM" id="CLU_031866_2_0_0"/>
<protein>
    <submittedName>
        <fullName evidence="3">von Willebrand factor type A</fullName>
    </submittedName>
</protein>
<dbReference type="InterPro" id="IPR002035">
    <property type="entry name" value="VWF_A"/>
</dbReference>
<organism evidence="3 4">
    <name type="scientific">Allomeiothermus silvanus (strain ATCC 700542 / DSM 9946 / NBRC 106475 / NCIMB 13440 / VI-R2)</name>
    <name type="common">Thermus silvanus</name>
    <dbReference type="NCBI Taxonomy" id="526227"/>
    <lineage>
        <taxon>Bacteria</taxon>
        <taxon>Thermotogati</taxon>
        <taxon>Deinococcota</taxon>
        <taxon>Deinococci</taxon>
        <taxon>Thermales</taxon>
        <taxon>Thermaceae</taxon>
        <taxon>Allomeiothermus</taxon>
    </lineage>
</organism>
<dbReference type="SMART" id="SM00327">
    <property type="entry name" value="VWA"/>
    <property type="match status" value="1"/>
</dbReference>
<gene>
    <name evidence="3" type="ordered locus">Mesil_2868</name>
</gene>
<dbReference type="PANTHER" id="PTHR10579">
    <property type="entry name" value="CALCIUM-ACTIVATED CHLORIDE CHANNEL REGULATOR"/>
    <property type="match status" value="1"/>
</dbReference>
<dbReference type="EMBL" id="CP002042">
    <property type="protein sequence ID" value="ADH64709.1"/>
    <property type="molecule type" value="Genomic_DNA"/>
</dbReference>
<name>D7BCX6_ALLS1</name>
<evidence type="ECO:0000313" key="4">
    <source>
        <dbReference type="Proteomes" id="UP000001916"/>
    </source>
</evidence>
<dbReference type="InterPro" id="IPR036465">
    <property type="entry name" value="vWFA_dom_sf"/>
</dbReference>
<accession>D7BCX6</accession>
<dbReference type="AlphaFoldDB" id="D7BCX6"/>
<reference evidence="3 4" key="1">
    <citation type="journal article" date="2010" name="Stand. Genomic Sci.">
        <title>Complete genome sequence of Meiothermus silvanus type strain (VI-R2).</title>
        <authorList>
            <person name="Sikorski J."/>
            <person name="Tindall B.J."/>
            <person name="Lowry S."/>
            <person name="Lucas S."/>
            <person name="Nolan M."/>
            <person name="Copeland A."/>
            <person name="Glavina Del Rio T."/>
            <person name="Tice H."/>
            <person name="Cheng J.F."/>
            <person name="Han C."/>
            <person name="Pitluck S."/>
            <person name="Liolios K."/>
            <person name="Ivanova N."/>
            <person name="Mavromatis K."/>
            <person name="Mikhailova N."/>
            <person name="Pati A."/>
            <person name="Goodwin L."/>
            <person name="Chen A."/>
            <person name="Palaniappan K."/>
            <person name="Land M."/>
            <person name="Hauser L."/>
            <person name="Chang Y.J."/>
            <person name="Jeffries C.D."/>
            <person name="Rohde M."/>
            <person name="Goker M."/>
            <person name="Woyke T."/>
            <person name="Bristow J."/>
            <person name="Eisen J.A."/>
            <person name="Markowitz V."/>
            <person name="Hugenholtz P."/>
            <person name="Kyrpides N.C."/>
            <person name="Klenk H.P."/>
            <person name="Lapidus A."/>
        </authorList>
    </citation>
    <scope>NUCLEOTIDE SEQUENCE [LARGE SCALE GENOMIC DNA]</scope>
    <source>
        <strain evidence="4">ATCC 700542 / DSM 9946 / VI-R2</strain>
    </source>
</reference>
<dbReference type="RefSeq" id="WP_013159243.1">
    <property type="nucleotide sequence ID" value="NC_014212.1"/>
</dbReference>
<feature type="domain" description="VWFA" evidence="2">
    <location>
        <begin position="48"/>
        <end position="254"/>
    </location>
</feature>
<dbReference type="Pfam" id="PF00092">
    <property type="entry name" value="VWA"/>
    <property type="match status" value="1"/>
</dbReference>
<evidence type="ECO:0000256" key="1">
    <source>
        <dbReference type="SAM" id="MobiDB-lite"/>
    </source>
</evidence>
<dbReference type="OrthoDB" id="568872at2"/>
<sequence>MSVVEALLEASVQPHREYLQANQPGQKLFLALKIRPSAEATRSRPQLVVAFVVDTSGSMREVVTEPTERTGQSVRVDGKDYEVVRGAKSKIDLVIEALQNLLSSPQLQPSDRLAIVKFDDVAEVVQPFTPANEKARLVAAAERLTQYSGGTQMGAGMREGMRLLEREAGSRRLILLTDGQTFDEPLVETVAAQLAQARIPVTAIGVGDEWNDDLLAEITDRTQGKPFHVIPDNQNPQPPSLRASELPQAILGELEHAALEVVTNVTLSVKTVRDVALERITRVYPTQTEVDRSVQPHPLGNAEAGDWTVYILEFTLPTRGPSRIRLAQLGLTYEVPGQGYRGELPPIDVVAEFTTNESLSSRIDPQVMQWVQQRNIEMLIKQAAQEAKSDPAKAAKTLELARNMTVKLGNSAMTQALDRAVGELRSSKTLSLGTQKTLKIGAKTQTLKAEPGSALPSDEEIRKITGA</sequence>
<proteinExistence type="predicted"/>
<dbReference type="InterPro" id="IPR051266">
    <property type="entry name" value="CLCR"/>
</dbReference>
<dbReference type="eggNOG" id="COG2304">
    <property type="taxonomic scope" value="Bacteria"/>
</dbReference>
<dbReference type="SUPFAM" id="SSF53300">
    <property type="entry name" value="vWA-like"/>
    <property type="match status" value="1"/>
</dbReference>
<dbReference type="Proteomes" id="UP000001916">
    <property type="component" value="Chromosome"/>
</dbReference>